<keyword evidence="2" id="KW-1133">Transmembrane helix</keyword>
<feature type="transmembrane region" description="Helical" evidence="2">
    <location>
        <begin position="181"/>
        <end position="203"/>
    </location>
</feature>
<keyword evidence="2" id="KW-0472">Membrane</keyword>
<comment type="caution">
    <text evidence="4">The sequence shown here is derived from an EMBL/GenBank/DDBJ whole genome shotgun (WGS) entry which is preliminary data.</text>
</comment>
<evidence type="ECO:0000256" key="1">
    <source>
        <dbReference type="SAM" id="MobiDB-lite"/>
    </source>
</evidence>
<dbReference type="InterPro" id="IPR051681">
    <property type="entry name" value="Ser/Thr_Kinases-Pseudokinases"/>
</dbReference>
<keyword evidence="5" id="KW-1185">Reference proteome</keyword>
<evidence type="ECO:0000313" key="4">
    <source>
        <dbReference type="EMBL" id="KAF0734774.1"/>
    </source>
</evidence>
<dbReference type="GO" id="GO:0004674">
    <property type="term" value="F:protein serine/threonine kinase activity"/>
    <property type="evidence" value="ECO:0007669"/>
    <property type="project" value="TreeGrafter"/>
</dbReference>
<dbReference type="SUPFAM" id="SSF56112">
    <property type="entry name" value="Protein kinase-like (PK-like)"/>
    <property type="match status" value="1"/>
</dbReference>
<sequence length="526" mass="56858">MDISKTPITFLESLPANVSIIAFRENGITRLGDLSVDKLKRPLTTASLSLVGQAFTSLDSVTLPPALQSLSLANSVVRSIRNTTFPATLTALNLTNVSLDAFIVDQSSFLILSRLPSFGSNYTIRASSCLGTLQSIQNGAYSICVTSSSNTVPQSTSMSPPSLNSTTISTGESPSESSSSLATTVALSCVLAVVAGVIIYFVVGRCRHRLRYSGVLKTRRSIALLSSPKATMRGSLMGLHDVRFDPVIASSRLARSDVRSVRTLQADGRATVHYGYWKKEPVTIRQLQPNNPRISVELFMDEVRTCVQVHHPHIVTCLGVTWSTSTDMAIVSEYLDGGSLKSHMTQNGHTKEFHATKWRIASQITEALAYLHGIGICYRSLHADTVLFTSDGVVKLANYGLNKLSVRGGQSGMVSPLLSHLTSIAPELLNGEDFSTMSDIYALGIVLCELDSGRAMAASFDMKGDDTLRDDVEKIMMGQFNPEVSTSCPDEITQIIHACVHEDPHERPTIQAVLQVLQTYGGGLDV</sequence>
<dbReference type="GO" id="GO:0005524">
    <property type="term" value="F:ATP binding"/>
    <property type="evidence" value="ECO:0007669"/>
    <property type="project" value="InterPro"/>
</dbReference>
<evidence type="ECO:0000313" key="5">
    <source>
        <dbReference type="Proteomes" id="UP000481153"/>
    </source>
</evidence>
<dbReference type="PROSITE" id="PS50011">
    <property type="entry name" value="PROTEIN_KINASE_DOM"/>
    <property type="match status" value="1"/>
</dbReference>
<dbReference type="PANTHER" id="PTHR44329">
    <property type="entry name" value="SERINE/THREONINE-PROTEIN KINASE TNNI3K-RELATED"/>
    <property type="match status" value="1"/>
</dbReference>
<feature type="compositionally biased region" description="Low complexity" evidence="1">
    <location>
        <begin position="165"/>
        <end position="175"/>
    </location>
</feature>
<reference evidence="4 5" key="1">
    <citation type="submission" date="2019-07" db="EMBL/GenBank/DDBJ databases">
        <title>Genomics analysis of Aphanomyces spp. identifies a new class of oomycete effector associated with host adaptation.</title>
        <authorList>
            <person name="Gaulin E."/>
        </authorList>
    </citation>
    <scope>NUCLEOTIDE SEQUENCE [LARGE SCALE GENOMIC DNA]</scope>
    <source>
        <strain evidence="4 5">ATCC 201684</strain>
    </source>
</reference>
<organism evidence="4 5">
    <name type="scientific">Aphanomyces euteiches</name>
    <dbReference type="NCBI Taxonomy" id="100861"/>
    <lineage>
        <taxon>Eukaryota</taxon>
        <taxon>Sar</taxon>
        <taxon>Stramenopiles</taxon>
        <taxon>Oomycota</taxon>
        <taxon>Saprolegniomycetes</taxon>
        <taxon>Saprolegniales</taxon>
        <taxon>Verrucalvaceae</taxon>
        <taxon>Aphanomyces</taxon>
    </lineage>
</organism>
<feature type="compositionally biased region" description="Polar residues" evidence="1">
    <location>
        <begin position="150"/>
        <end position="164"/>
    </location>
</feature>
<name>A0A6G0X4G4_9STRA</name>
<dbReference type="Pfam" id="PF07714">
    <property type="entry name" value="PK_Tyr_Ser-Thr"/>
    <property type="match status" value="1"/>
</dbReference>
<feature type="domain" description="Protein kinase" evidence="3">
    <location>
        <begin position="258"/>
        <end position="521"/>
    </location>
</feature>
<dbReference type="InterPro" id="IPR011009">
    <property type="entry name" value="Kinase-like_dom_sf"/>
</dbReference>
<accession>A0A6G0X4G4</accession>
<dbReference type="AlphaFoldDB" id="A0A6G0X4G4"/>
<gene>
    <name evidence="4" type="ORF">Ae201684_008623</name>
</gene>
<feature type="region of interest" description="Disordered" evidence="1">
    <location>
        <begin position="150"/>
        <end position="175"/>
    </location>
</feature>
<dbReference type="EMBL" id="VJMJ01000106">
    <property type="protein sequence ID" value="KAF0734774.1"/>
    <property type="molecule type" value="Genomic_DNA"/>
</dbReference>
<dbReference type="Proteomes" id="UP000481153">
    <property type="component" value="Unassembled WGS sequence"/>
</dbReference>
<dbReference type="PANTHER" id="PTHR44329:SF214">
    <property type="entry name" value="PROTEIN KINASE DOMAIN-CONTAINING PROTEIN"/>
    <property type="match status" value="1"/>
</dbReference>
<dbReference type="InterPro" id="IPR000719">
    <property type="entry name" value="Prot_kinase_dom"/>
</dbReference>
<evidence type="ECO:0000259" key="3">
    <source>
        <dbReference type="PROSITE" id="PS50011"/>
    </source>
</evidence>
<dbReference type="Gene3D" id="1.10.510.10">
    <property type="entry name" value="Transferase(Phosphotransferase) domain 1"/>
    <property type="match status" value="1"/>
</dbReference>
<keyword evidence="2" id="KW-0812">Transmembrane</keyword>
<proteinExistence type="predicted"/>
<dbReference type="VEuPathDB" id="FungiDB:AeMF1_019551"/>
<dbReference type="InterPro" id="IPR001245">
    <property type="entry name" value="Ser-Thr/Tyr_kinase_cat_dom"/>
</dbReference>
<protein>
    <recommendedName>
        <fullName evidence="3">Protein kinase domain-containing protein</fullName>
    </recommendedName>
</protein>
<evidence type="ECO:0000256" key="2">
    <source>
        <dbReference type="SAM" id="Phobius"/>
    </source>
</evidence>